<dbReference type="CDD" id="cd07989">
    <property type="entry name" value="LPLAT_AGPAT-like"/>
    <property type="match status" value="1"/>
</dbReference>
<dbReference type="EMBL" id="JAGGLL010000006">
    <property type="protein sequence ID" value="MBP2021309.1"/>
    <property type="molecule type" value="Genomic_DNA"/>
</dbReference>
<keyword evidence="2 4" id="KW-0012">Acyltransferase</keyword>
<dbReference type="SMART" id="SM00563">
    <property type="entry name" value="PlsC"/>
    <property type="match status" value="1"/>
</dbReference>
<dbReference type="SUPFAM" id="SSF69593">
    <property type="entry name" value="Glycerol-3-phosphate (1)-acyltransferase"/>
    <property type="match status" value="1"/>
</dbReference>
<dbReference type="Proteomes" id="UP001519308">
    <property type="component" value="Unassembled WGS sequence"/>
</dbReference>
<reference evidence="4 5" key="1">
    <citation type="submission" date="2021-03" db="EMBL/GenBank/DDBJ databases">
        <title>Genomic Encyclopedia of Type Strains, Phase IV (KMG-IV): sequencing the most valuable type-strain genomes for metagenomic binning, comparative biology and taxonomic classification.</title>
        <authorList>
            <person name="Goeker M."/>
        </authorList>
    </citation>
    <scope>NUCLEOTIDE SEQUENCE [LARGE SCALE GENOMIC DNA]</scope>
    <source>
        <strain evidence="4 5">DSM 28650</strain>
    </source>
</reference>
<dbReference type="PANTHER" id="PTHR10434:SF40">
    <property type="entry name" value="1-ACYL-SN-GLYCEROL-3-PHOSPHATE ACYLTRANSFERASE"/>
    <property type="match status" value="1"/>
</dbReference>
<dbReference type="GO" id="GO:0003841">
    <property type="term" value="F:1-acylglycerol-3-phosphate O-acyltransferase activity"/>
    <property type="evidence" value="ECO:0007669"/>
    <property type="project" value="UniProtKB-EC"/>
</dbReference>
<dbReference type="EC" id="2.3.1.51" evidence="4"/>
<organism evidence="4 5">
    <name type="scientific">Clostridium punense</name>
    <dbReference type="NCBI Taxonomy" id="1054297"/>
    <lineage>
        <taxon>Bacteria</taxon>
        <taxon>Bacillati</taxon>
        <taxon>Bacillota</taxon>
        <taxon>Clostridia</taxon>
        <taxon>Eubacteriales</taxon>
        <taxon>Clostridiaceae</taxon>
        <taxon>Clostridium</taxon>
    </lineage>
</organism>
<comment type="caution">
    <text evidence="4">The sequence shown here is derived from an EMBL/GenBank/DDBJ whole genome shotgun (WGS) entry which is preliminary data.</text>
</comment>
<dbReference type="InterPro" id="IPR002123">
    <property type="entry name" value="Plipid/glycerol_acylTrfase"/>
</dbReference>
<feature type="domain" description="Phospholipid/glycerol acyltransferase" evidence="3">
    <location>
        <begin position="51"/>
        <end position="164"/>
    </location>
</feature>
<dbReference type="Pfam" id="PF01553">
    <property type="entry name" value="Acyltransferase"/>
    <property type="match status" value="1"/>
</dbReference>
<accession>A0ABS4K0J0</accession>
<sequence>MDKVLLLKLMSKLPDNISSRLIHSYVKKSIKKYANIKINGYEKIKDLEGPIIFICNHLSNSDGIILNEVLKEKDPVFVAGVKLTANEFTKNGFKFIKTIQIKPNSADKEAISKMIEVLKAGKNIMMFPEGTRSRTAEMIEGKKGLLLIAKMSKATIVPIGMCGTEKFLPINDSDMAEENFNHADITINFGEPMTVPKKLEDEDKNQYSDRAMTEIMCGIAKVLPKEYRGIYSKYISS</sequence>
<name>A0ABS4K0J0_9CLOT</name>
<evidence type="ECO:0000256" key="2">
    <source>
        <dbReference type="ARBA" id="ARBA00023315"/>
    </source>
</evidence>
<proteinExistence type="predicted"/>
<evidence type="ECO:0000256" key="1">
    <source>
        <dbReference type="ARBA" id="ARBA00022679"/>
    </source>
</evidence>
<evidence type="ECO:0000313" key="5">
    <source>
        <dbReference type="Proteomes" id="UP001519308"/>
    </source>
</evidence>
<evidence type="ECO:0000259" key="3">
    <source>
        <dbReference type="SMART" id="SM00563"/>
    </source>
</evidence>
<protein>
    <submittedName>
        <fullName evidence="4">1-acyl-sn-glycerol-3-phosphate acyltransferase</fullName>
        <ecNumber evidence="4">2.3.1.51</ecNumber>
    </submittedName>
</protein>
<keyword evidence="1 4" id="KW-0808">Transferase</keyword>
<dbReference type="RefSeq" id="WP_021281175.1">
    <property type="nucleotide sequence ID" value="NZ_JAGGLL010000006.1"/>
</dbReference>
<gene>
    <name evidence="4" type="ORF">J2Z44_001100</name>
</gene>
<keyword evidence="5" id="KW-1185">Reference proteome</keyword>
<dbReference type="PANTHER" id="PTHR10434">
    <property type="entry name" value="1-ACYL-SN-GLYCEROL-3-PHOSPHATE ACYLTRANSFERASE"/>
    <property type="match status" value="1"/>
</dbReference>
<evidence type="ECO:0000313" key="4">
    <source>
        <dbReference type="EMBL" id="MBP2021309.1"/>
    </source>
</evidence>